<dbReference type="Proteomes" id="UP000092377">
    <property type="component" value="Unassembled WGS sequence"/>
</dbReference>
<dbReference type="EMBL" id="LZEY01000009">
    <property type="protein sequence ID" value="OBU12124.1"/>
    <property type="molecule type" value="Genomic_DNA"/>
</dbReference>
<organism evidence="1 2">
    <name type="scientific">Morganella psychrotolerans</name>
    <dbReference type="NCBI Taxonomy" id="368603"/>
    <lineage>
        <taxon>Bacteria</taxon>
        <taxon>Pseudomonadati</taxon>
        <taxon>Pseudomonadota</taxon>
        <taxon>Gammaproteobacteria</taxon>
        <taxon>Enterobacterales</taxon>
        <taxon>Morganellaceae</taxon>
        <taxon>Morganella</taxon>
    </lineage>
</organism>
<proteinExistence type="predicted"/>
<evidence type="ECO:0000313" key="2">
    <source>
        <dbReference type="Proteomes" id="UP000092377"/>
    </source>
</evidence>
<gene>
    <name evidence="1" type="ORF">AYY18_17390</name>
</gene>
<dbReference type="AlphaFoldDB" id="A0A1B8HRQ0"/>
<keyword evidence="2" id="KW-1185">Reference proteome</keyword>
<evidence type="ECO:0000313" key="1">
    <source>
        <dbReference type="EMBL" id="OBU12124.1"/>
    </source>
</evidence>
<protein>
    <submittedName>
        <fullName evidence="1">Uncharacterized protein</fullName>
    </submittedName>
</protein>
<name>A0A1B8HRQ0_9GAMM</name>
<reference evidence="2" key="1">
    <citation type="submission" date="2016-06" db="EMBL/GenBank/DDBJ databases">
        <authorList>
            <person name="Butler K."/>
        </authorList>
    </citation>
    <scope>NUCLEOTIDE SEQUENCE [LARGE SCALE GENOMIC DNA]</scope>
    <source>
        <strain evidence="2">GCSL-Mp20</strain>
    </source>
</reference>
<accession>A0A1B8HRQ0</accession>
<sequence>MTLNRDPQRGQSRFIALPDSIFNQRQYLPGKLQQYLSLGCKLQRLCFADKNPEAQAVLQLTELMRKGGLCLMQRICRTRQ</sequence>
<comment type="caution">
    <text evidence="1">The sequence shown here is derived from an EMBL/GenBank/DDBJ whole genome shotgun (WGS) entry which is preliminary data.</text>
</comment>